<name>X6LKZ4_RETFI</name>
<sequence>MDQKKKISCKIDWEKFIGEDDNKKEQQRGLEKSETKTNTKKIGRAERIDDTYVFPDEENENKKEVAPNESNKEQEVLTQQKMKNLNLNKSVKKHKGALSNKNFFCFIFKSRQTCKKKNFCILLLWLCLVLFFLFPATYKKAFGIYSGKLEFFFSLVGENTQVIR</sequence>
<feature type="region of interest" description="Disordered" evidence="1">
    <location>
        <begin position="22"/>
        <end position="48"/>
    </location>
</feature>
<protein>
    <submittedName>
        <fullName evidence="3">Uncharacterized protein</fullName>
    </submittedName>
</protein>
<gene>
    <name evidence="3" type="ORF">RFI_35142</name>
</gene>
<proteinExistence type="predicted"/>
<reference evidence="3 4" key="1">
    <citation type="journal article" date="2013" name="Curr. Biol.">
        <title>The Genome of the Foraminiferan Reticulomyxa filosa.</title>
        <authorList>
            <person name="Glockner G."/>
            <person name="Hulsmann N."/>
            <person name="Schleicher M."/>
            <person name="Noegel A.A."/>
            <person name="Eichinger L."/>
            <person name="Gallinger C."/>
            <person name="Pawlowski J."/>
            <person name="Sierra R."/>
            <person name="Euteneuer U."/>
            <person name="Pillet L."/>
            <person name="Moustafa A."/>
            <person name="Platzer M."/>
            <person name="Groth M."/>
            <person name="Szafranski K."/>
            <person name="Schliwa M."/>
        </authorList>
    </citation>
    <scope>NUCLEOTIDE SEQUENCE [LARGE SCALE GENOMIC DNA]</scope>
</reference>
<keyword evidence="4" id="KW-1185">Reference proteome</keyword>
<keyword evidence="2" id="KW-1133">Transmembrane helix</keyword>
<keyword evidence="2" id="KW-0472">Membrane</keyword>
<evidence type="ECO:0000256" key="2">
    <source>
        <dbReference type="SAM" id="Phobius"/>
    </source>
</evidence>
<evidence type="ECO:0000256" key="1">
    <source>
        <dbReference type="SAM" id="MobiDB-lite"/>
    </source>
</evidence>
<evidence type="ECO:0000313" key="4">
    <source>
        <dbReference type="Proteomes" id="UP000023152"/>
    </source>
</evidence>
<evidence type="ECO:0000313" key="3">
    <source>
        <dbReference type="EMBL" id="ETO02294.1"/>
    </source>
</evidence>
<feature type="transmembrane region" description="Helical" evidence="2">
    <location>
        <begin position="119"/>
        <end position="138"/>
    </location>
</feature>
<comment type="caution">
    <text evidence="3">The sequence shown here is derived from an EMBL/GenBank/DDBJ whole genome shotgun (WGS) entry which is preliminary data.</text>
</comment>
<organism evidence="3 4">
    <name type="scientific">Reticulomyxa filosa</name>
    <dbReference type="NCBI Taxonomy" id="46433"/>
    <lineage>
        <taxon>Eukaryota</taxon>
        <taxon>Sar</taxon>
        <taxon>Rhizaria</taxon>
        <taxon>Retaria</taxon>
        <taxon>Foraminifera</taxon>
        <taxon>Monothalamids</taxon>
        <taxon>Reticulomyxidae</taxon>
        <taxon>Reticulomyxa</taxon>
    </lineage>
</organism>
<dbReference type="EMBL" id="ASPP01036152">
    <property type="protein sequence ID" value="ETO02294.1"/>
    <property type="molecule type" value="Genomic_DNA"/>
</dbReference>
<accession>X6LKZ4</accession>
<keyword evidence="2" id="KW-0812">Transmembrane</keyword>
<dbReference type="Proteomes" id="UP000023152">
    <property type="component" value="Unassembled WGS sequence"/>
</dbReference>
<dbReference type="AlphaFoldDB" id="X6LKZ4"/>